<evidence type="ECO:0000313" key="2">
    <source>
        <dbReference type="Proteomes" id="UP000192356"/>
    </source>
</evidence>
<dbReference type="EMBL" id="LVKB01000015">
    <property type="protein sequence ID" value="ORD97631.1"/>
    <property type="molecule type" value="Genomic_DNA"/>
</dbReference>
<dbReference type="VEuPathDB" id="MicrosporidiaDB:HERIO_483"/>
<protein>
    <submittedName>
        <fullName evidence="1">Uncharacterized protein</fullName>
    </submittedName>
</protein>
<dbReference type="AlphaFoldDB" id="A0A1X0QCV5"/>
<proteinExistence type="predicted"/>
<dbReference type="VEuPathDB" id="MicrosporidiaDB:A0H76_1103"/>
<name>A0A1X0QCV5_9MICR</name>
<accession>A0A1X0QCV5</accession>
<reference evidence="1 2" key="1">
    <citation type="journal article" date="2017" name="Environ. Microbiol.">
        <title>Decay of the glycolytic pathway and adaptation to intranuclear parasitism within Enterocytozoonidae microsporidia.</title>
        <authorList>
            <person name="Wiredu Boakye D."/>
            <person name="Jaroenlak P."/>
            <person name="Prachumwat A."/>
            <person name="Williams T.A."/>
            <person name="Bateman K.S."/>
            <person name="Itsathitphaisarn O."/>
            <person name="Sritunyalucksana K."/>
            <person name="Paszkiewicz K.H."/>
            <person name="Moore K.A."/>
            <person name="Stentiford G.D."/>
            <person name="Williams B.A."/>
        </authorList>
    </citation>
    <scope>NUCLEOTIDE SEQUENCE [LARGE SCALE GENOMIC DNA]</scope>
    <source>
        <strain evidence="1 2">GB1</strain>
    </source>
</reference>
<dbReference type="Proteomes" id="UP000192356">
    <property type="component" value="Unassembled WGS sequence"/>
</dbReference>
<sequence length="154" mass="18106">MFMFINTIVNLIKSEVYICDNNGNIRRPELKNGFYIGDIINPLYRTLRRDNNEYILCFKKISGIKTSEFVENYYIFSNLGYITSQDDYEYTSMVLCELICLTDSILVAIYKSELQKELDFDLINYVVIAKDETINDTRFGTAYQIKDLDFIHYG</sequence>
<organism evidence="1 2">
    <name type="scientific">Hepatospora eriocheir</name>
    <dbReference type="NCBI Taxonomy" id="1081669"/>
    <lineage>
        <taxon>Eukaryota</taxon>
        <taxon>Fungi</taxon>
        <taxon>Fungi incertae sedis</taxon>
        <taxon>Microsporidia</taxon>
        <taxon>Hepatosporidae</taxon>
        <taxon>Hepatospora</taxon>
    </lineage>
</organism>
<keyword evidence="2" id="KW-1185">Reference proteome</keyword>
<evidence type="ECO:0000313" key="1">
    <source>
        <dbReference type="EMBL" id="ORD97631.1"/>
    </source>
</evidence>
<gene>
    <name evidence="1" type="ORF">HERIO_483</name>
</gene>
<comment type="caution">
    <text evidence="1">The sequence shown here is derived from an EMBL/GenBank/DDBJ whole genome shotgun (WGS) entry which is preliminary data.</text>
</comment>